<evidence type="ECO:0000259" key="5">
    <source>
        <dbReference type="Pfam" id="PF00107"/>
    </source>
</evidence>
<evidence type="ECO:0000256" key="2">
    <source>
        <dbReference type="ARBA" id="ARBA00022723"/>
    </source>
</evidence>
<dbReference type="PANTHER" id="PTHR42940">
    <property type="entry name" value="ALCOHOL DEHYDROGENASE 1-RELATED"/>
    <property type="match status" value="1"/>
</dbReference>
<accession>A0ABR0JUQ2</accession>
<dbReference type="Gene3D" id="3.40.50.720">
    <property type="entry name" value="NAD(P)-binding Rossmann-like Domain"/>
    <property type="match status" value="1"/>
</dbReference>
<name>A0ABR0JUQ2_9EURO</name>
<dbReference type="EMBL" id="JAVRRG010000304">
    <property type="protein sequence ID" value="KAK5073366.1"/>
    <property type="molecule type" value="Genomic_DNA"/>
</dbReference>
<keyword evidence="7" id="KW-1185">Reference proteome</keyword>
<dbReference type="Gene3D" id="3.90.180.10">
    <property type="entry name" value="Medium-chain alcohol dehydrogenases, catalytic domain"/>
    <property type="match status" value="1"/>
</dbReference>
<dbReference type="PANTHER" id="PTHR42940:SF8">
    <property type="entry name" value="VACUOLAR PROTEIN SORTING-ASSOCIATED PROTEIN 11"/>
    <property type="match status" value="1"/>
</dbReference>
<evidence type="ECO:0000256" key="3">
    <source>
        <dbReference type="ARBA" id="ARBA00022833"/>
    </source>
</evidence>
<proteinExistence type="predicted"/>
<organism evidence="6 7">
    <name type="scientific">Lithohypha guttulata</name>
    <dbReference type="NCBI Taxonomy" id="1690604"/>
    <lineage>
        <taxon>Eukaryota</taxon>
        <taxon>Fungi</taxon>
        <taxon>Dikarya</taxon>
        <taxon>Ascomycota</taxon>
        <taxon>Pezizomycotina</taxon>
        <taxon>Eurotiomycetes</taxon>
        <taxon>Chaetothyriomycetidae</taxon>
        <taxon>Chaetothyriales</taxon>
        <taxon>Trichomeriaceae</taxon>
        <taxon>Lithohypha</taxon>
    </lineage>
</organism>
<sequence length="232" mass="24062">MAGLANDGGMAEYIIGDADNSVLVPDSVPFEQAAPLMCAGATTWAALMTAGVTGPAPVGVLGIGGLGSLGIQFAKALGHPVVAIDNRPEGRALATEIPLKADLVIDSTDPEAVPKIKAWAGKDGLAAVIVCTDNVKGTEWSLNTLRPHGVAVPLGLPPAGFQFNAFTMIFGELTVKGSLVSTRDQVEDMMKVVAEHGIRTRVTTIGIEDVPTVTDMYMAPDLKGRLVMKISS</sequence>
<dbReference type="Pfam" id="PF00107">
    <property type="entry name" value="ADH_zinc_N"/>
    <property type="match status" value="1"/>
</dbReference>
<evidence type="ECO:0000256" key="4">
    <source>
        <dbReference type="ARBA" id="ARBA00023002"/>
    </source>
</evidence>
<reference evidence="6 7" key="1">
    <citation type="submission" date="2023-08" db="EMBL/GenBank/DDBJ databases">
        <title>Black Yeasts Isolated from many extreme environments.</title>
        <authorList>
            <person name="Coleine C."/>
            <person name="Stajich J.E."/>
            <person name="Selbmann L."/>
        </authorList>
    </citation>
    <scope>NUCLEOTIDE SEQUENCE [LARGE SCALE GENOMIC DNA]</scope>
    <source>
        <strain evidence="6 7">CCFEE 5885</strain>
    </source>
</reference>
<dbReference type="Proteomes" id="UP001345013">
    <property type="component" value="Unassembled WGS sequence"/>
</dbReference>
<evidence type="ECO:0000313" key="7">
    <source>
        <dbReference type="Proteomes" id="UP001345013"/>
    </source>
</evidence>
<dbReference type="SUPFAM" id="SSF51735">
    <property type="entry name" value="NAD(P)-binding Rossmann-fold domains"/>
    <property type="match status" value="1"/>
</dbReference>
<gene>
    <name evidence="6" type="ORF">LTR24_010317</name>
</gene>
<keyword evidence="2" id="KW-0479">Metal-binding</keyword>
<feature type="domain" description="Alcohol dehydrogenase-like C-terminal" evidence="5">
    <location>
        <begin position="65"/>
        <end position="194"/>
    </location>
</feature>
<comment type="cofactor">
    <cofactor evidence="1">
        <name>Zn(2+)</name>
        <dbReference type="ChEBI" id="CHEBI:29105"/>
    </cofactor>
</comment>
<keyword evidence="4" id="KW-0560">Oxidoreductase</keyword>
<keyword evidence="3" id="KW-0862">Zinc</keyword>
<protein>
    <recommendedName>
        <fullName evidence="5">Alcohol dehydrogenase-like C-terminal domain-containing protein</fullName>
    </recommendedName>
</protein>
<dbReference type="InterPro" id="IPR036291">
    <property type="entry name" value="NAD(P)-bd_dom_sf"/>
</dbReference>
<evidence type="ECO:0000256" key="1">
    <source>
        <dbReference type="ARBA" id="ARBA00001947"/>
    </source>
</evidence>
<dbReference type="InterPro" id="IPR013149">
    <property type="entry name" value="ADH-like_C"/>
</dbReference>
<evidence type="ECO:0000313" key="6">
    <source>
        <dbReference type="EMBL" id="KAK5073366.1"/>
    </source>
</evidence>
<comment type="caution">
    <text evidence="6">The sequence shown here is derived from an EMBL/GenBank/DDBJ whole genome shotgun (WGS) entry which is preliminary data.</text>
</comment>